<evidence type="ECO:0000313" key="2">
    <source>
        <dbReference type="Proteomes" id="UP000027190"/>
    </source>
</evidence>
<reference evidence="1 2" key="1">
    <citation type="journal article" date="2014" name="Antonie Van Leeuwenhoek">
        <title>Hyphomonas beringensis sp. nov. and Hyphomonas chukchiensis sp. nov., isolated from surface seawater of the Bering Sea and Chukchi Sea.</title>
        <authorList>
            <person name="Li C."/>
            <person name="Lai Q."/>
            <person name="Li G."/>
            <person name="Dong C."/>
            <person name="Wang J."/>
            <person name="Liao Y."/>
            <person name="Shao Z."/>
        </authorList>
    </citation>
    <scope>NUCLEOTIDE SEQUENCE [LARGE SCALE GENOMIC DNA]</scope>
    <source>
        <strain evidence="1 2">BH-BN04-4</strain>
    </source>
</reference>
<organism evidence="1 2">
    <name type="scientific">Hyphomonas chukchiensis</name>
    <dbReference type="NCBI Taxonomy" id="1280947"/>
    <lineage>
        <taxon>Bacteria</taxon>
        <taxon>Pseudomonadati</taxon>
        <taxon>Pseudomonadota</taxon>
        <taxon>Alphaproteobacteria</taxon>
        <taxon>Hyphomonadales</taxon>
        <taxon>Hyphomonadaceae</taxon>
        <taxon>Hyphomonas</taxon>
    </lineage>
</organism>
<sequence length="108" mass="11463">MPGLDKECNEANNAALECVIAGDPILVPFSLRTRALASVPEKAPDHGAIDVGKADAFTVQPNNEVLYRAAHRADCPVGSTLASKPFGEIVEKRVEVFCPGQGRDFSPS</sequence>
<protein>
    <submittedName>
        <fullName evidence="1">Uncharacterized protein</fullName>
    </submittedName>
</protein>
<name>A0A062UDG7_9PROT</name>
<dbReference type="EMBL" id="AWFG01000056">
    <property type="protein sequence ID" value="KCZ55733.1"/>
    <property type="molecule type" value="Genomic_DNA"/>
</dbReference>
<proteinExistence type="predicted"/>
<dbReference type="STRING" id="1280947.HY30_18885"/>
<dbReference type="Proteomes" id="UP000027190">
    <property type="component" value="Unassembled WGS sequence"/>
</dbReference>
<dbReference type="AlphaFoldDB" id="A0A062UDG7"/>
<evidence type="ECO:0000313" key="1">
    <source>
        <dbReference type="EMBL" id="KCZ55733.1"/>
    </source>
</evidence>
<keyword evidence="2" id="KW-1185">Reference proteome</keyword>
<accession>A0A062UDG7</accession>
<gene>
    <name evidence="1" type="ORF">HY30_18885</name>
</gene>
<comment type="caution">
    <text evidence="1">The sequence shown here is derived from an EMBL/GenBank/DDBJ whole genome shotgun (WGS) entry which is preliminary data.</text>
</comment>